<proteinExistence type="predicted"/>
<keyword evidence="1" id="KW-0732">Signal</keyword>
<feature type="chain" id="PRO_5038527027" description="Lipoprotein" evidence="1">
    <location>
        <begin position="28"/>
        <end position="175"/>
    </location>
</feature>
<protein>
    <recommendedName>
        <fullName evidence="4">Lipoprotein</fullName>
    </recommendedName>
</protein>
<gene>
    <name evidence="2" type="ORF">IAB51_06500</name>
</gene>
<evidence type="ECO:0000313" key="3">
    <source>
        <dbReference type="Proteomes" id="UP000824002"/>
    </source>
</evidence>
<reference evidence="2" key="1">
    <citation type="submission" date="2020-10" db="EMBL/GenBank/DDBJ databases">
        <authorList>
            <person name="Gilroy R."/>
        </authorList>
    </citation>
    <scope>NUCLEOTIDE SEQUENCE</scope>
    <source>
        <strain evidence="2">CHK199-13235</strain>
    </source>
</reference>
<dbReference type="Proteomes" id="UP000824002">
    <property type="component" value="Unassembled WGS sequence"/>
</dbReference>
<sequence length="175" mass="18114">MNHKLFSKLAAFLLAAALFSGCGQGEAAPPSPEEVSAAVSRPFDAVADIQMGGISATADLNKTEDGVFSFTFHEPAALNGMVVTMDDEKIGLSYLGLHIEADSEDVLDSAVTKSIVAAVNKAAQPNGITIGTEGSAITVSGETEAGEFTLTLDQKNQSLLTLSIPNLNLECHFGG</sequence>
<name>A0A9D1JZB9_9FIRM</name>
<evidence type="ECO:0000313" key="2">
    <source>
        <dbReference type="EMBL" id="HIS76449.1"/>
    </source>
</evidence>
<dbReference type="AlphaFoldDB" id="A0A9D1JZB9"/>
<evidence type="ECO:0000256" key="1">
    <source>
        <dbReference type="SAM" id="SignalP"/>
    </source>
</evidence>
<dbReference type="EMBL" id="DVJP01000042">
    <property type="protein sequence ID" value="HIS76449.1"/>
    <property type="molecule type" value="Genomic_DNA"/>
</dbReference>
<reference evidence="2" key="2">
    <citation type="journal article" date="2021" name="PeerJ">
        <title>Extensive microbial diversity within the chicken gut microbiome revealed by metagenomics and culture.</title>
        <authorList>
            <person name="Gilroy R."/>
            <person name="Ravi A."/>
            <person name="Getino M."/>
            <person name="Pursley I."/>
            <person name="Horton D.L."/>
            <person name="Alikhan N.F."/>
            <person name="Baker D."/>
            <person name="Gharbi K."/>
            <person name="Hall N."/>
            <person name="Watson M."/>
            <person name="Adriaenssens E.M."/>
            <person name="Foster-Nyarko E."/>
            <person name="Jarju S."/>
            <person name="Secka A."/>
            <person name="Antonio M."/>
            <person name="Oren A."/>
            <person name="Chaudhuri R.R."/>
            <person name="La Ragione R."/>
            <person name="Hildebrand F."/>
            <person name="Pallen M.J."/>
        </authorList>
    </citation>
    <scope>NUCLEOTIDE SEQUENCE</scope>
    <source>
        <strain evidence="2">CHK199-13235</strain>
    </source>
</reference>
<organism evidence="2 3">
    <name type="scientific">Candidatus Merdivicinus excrementipullorum</name>
    <dbReference type="NCBI Taxonomy" id="2840867"/>
    <lineage>
        <taxon>Bacteria</taxon>
        <taxon>Bacillati</taxon>
        <taxon>Bacillota</taxon>
        <taxon>Clostridia</taxon>
        <taxon>Eubacteriales</taxon>
        <taxon>Oscillospiraceae</taxon>
        <taxon>Oscillospiraceae incertae sedis</taxon>
        <taxon>Candidatus Merdivicinus</taxon>
    </lineage>
</organism>
<evidence type="ECO:0008006" key="4">
    <source>
        <dbReference type="Google" id="ProtNLM"/>
    </source>
</evidence>
<comment type="caution">
    <text evidence="2">The sequence shown here is derived from an EMBL/GenBank/DDBJ whole genome shotgun (WGS) entry which is preliminary data.</text>
</comment>
<accession>A0A9D1JZB9</accession>
<feature type="signal peptide" evidence="1">
    <location>
        <begin position="1"/>
        <end position="27"/>
    </location>
</feature>
<dbReference type="PROSITE" id="PS51257">
    <property type="entry name" value="PROKAR_LIPOPROTEIN"/>
    <property type="match status" value="1"/>
</dbReference>